<dbReference type="STRING" id="57577.A0A2K3NQC0"/>
<evidence type="ECO:0000313" key="10">
    <source>
        <dbReference type="Proteomes" id="UP000236291"/>
    </source>
</evidence>
<dbReference type="Gene3D" id="3.40.50.300">
    <property type="entry name" value="P-loop containing nucleotide triphosphate hydrolases"/>
    <property type="match status" value="1"/>
</dbReference>
<evidence type="ECO:0000256" key="2">
    <source>
        <dbReference type="ARBA" id="ARBA00022448"/>
    </source>
</evidence>
<evidence type="ECO:0000259" key="8">
    <source>
        <dbReference type="PROSITE" id="PS50893"/>
    </source>
</evidence>
<dbReference type="PANTHER" id="PTHR48041:SF73">
    <property type="entry name" value="ABC TRANSPORTER G FAMILY MEMBER STR"/>
    <property type="match status" value="1"/>
</dbReference>
<keyword evidence="6" id="KW-1133">Transmembrane helix</keyword>
<reference evidence="9 10" key="2">
    <citation type="journal article" date="2017" name="Front. Plant Sci.">
        <title>Gene Classification and Mining of Molecular Markers Useful in Red Clover (Trifolium pratense) Breeding.</title>
        <authorList>
            <person name="Istvanek J."/>
            <person name="Dluhosova J."/>
            <person name="Dluhos P."/>
            <person name="Patkova L."/>
            <person name="Nedelnik J."/>
            <person name="Repkova J."/>
        </authorList>
    </citation>
    <scope>NUCLEOTIDE SEQUENCE [LARGE SCALE GENOMIC DNA]</scope>
    <source>
        <strain evidence="10">cv. Tatra</strain>
        <tissue evidence="9">Young leaves</tissue>
    </source>
</reference>
<dbReference type="GO" id="GO:0042626">
    <property type="term" value="F:ATPase-coupled transmembrane transporter activity"/>
    <property type="evidence" value="ECO:0007669"/>
    <property type="project" value="TreeGrafter"/>
</dbReference>
<dbReference type="GO" id="GO:0016020">
    <property type="term" value="C:membrane"/>
    <property type="evidence" value="ECO:0007669"/>
    <property type="project" value="UniProtKB-SubCell"/>
</dbReference>
<keyword evidence="3" id="KW-0812">Transmembrane</keyword>
<dbReference type="PROSITE" id="PS50893">
    <property type="entry name" value="ABC_TRANSPORTER_2"/>
    <property type="match status" value="1"/>
</dbReference>
<protein>
    <submittedName>
        <fullName evidence="9">ABC transporter G family member 1-like protein</fullName>
    </submittedName>
</protein>
<dbReference type="EMBL" id="ASHM01000699">
    <property type="protein sequence ID" value="PNY05240.1"/>
    <property type="molecule type" value="Genomic_DNA"/>
</dbReference>
<comment type="subcellular location">
    <subcellularLocation>
        <location evidence="1">Membrane</location>
        <topology evidence="1">Multi-pass membrane protein</topology>
    </subcellularLocation>
</comment>
<keyword evidence="4" id="KW-0547">Nucleotide-binding</keyword>
<dbReference type="GO" id="GO:0005524">
    <property type="term" value="F:ATP binding"/>
    <property type="evidence" value="ECO:0007669"/>
    <property type="project" value="UniProtKB-KW"/>
</dbReference>
<dbReference type="SUPFAM" id="SSF52540">
    <property type="entry name" value="P-loop containing nucleoside triphosphate hydrolases"/>
    <property type="match status" value="1"/>
</dbReference>
<evidence type="ECO:0000256" key="7">
    <source>
        <dbReference type="ARBA" id="ARBA00023136"/>
    </source>
</evidence>
<accession>A0A2K3NQC0</accession>
<dbReference type="PROSITE" id="PS00211">
    <property type="entry name" value="ABC_TRANSPORTER_1"/>
    <property type="match status" value="1"/>
</dbReference>
<dbReference type="AlphaFoldDB" id="A0A2K3NQC0"/>
<reference evidence="9 10" key="1">
    <citation type="journal article" date="2014" name="Am. J. Bot.">
        <title>Genome assembly and annotation for red clover (Trifolium pratense; Fabaceae).</title>
        <authorList>
            <person name="Istvanek J."/>
            <person name="Jaros M."/>
            <person name="Krenek A."/>
            <person name="Repkova J."/>
        </authorList>
    </citation>
    <scope>NUCLEOTIDE SEQUENCE [LARGE SCALE GENOMIC DNA]</scope>
    <source>
        <strain evidence="10">cv. Tatra</strain>
        <tissue evidence="9">Young leaves</tissue>
    </source>
</reference>
<comment type="caution">
    <text evidence="9">The sequence shown here is derived from an EMBL/GenBank/DDBJ whole genome shotgun (WGS) entry which is preliminary data.</text>
</comment>
<dbReference type="GO" id="GO:0016887">
    <property type="term" value="F:ATP hydrolysis activity"/>
    <property type="evidence" value="ECO:0007669"/>
    <property type="project" value="InterPro"/>
</dbReference>
<dbReference type="InterPro" id="IPR003439">
    <property type="entry name" value="ABC_transporter-like_ATP-bd"/>
</dbReference>
<evidence type="ECO:0000256" key="5">
    <source>
        <dbReference type="ARBA" id="ARBA00022840"/>
    </source>
</evidence>
<proteinExistence type="predicted"/>
<dbReference type="SMART" id="SM00382">
    <property type="entry name" value="AAA"/>
    <property type="match status" value="1"/>
</dbReference>
<dbReference type="PANTHER" id="PTHR48041">
    <property type="entry name" value="ABC TRANSPORTER G FAMILY MEMBER 28"/>
    <property type="match status" value="1"/>
</dbReference>
<dbReference type="Pfam" id="PF00005">
    <property type="entry name" value="ABC_tran"/>
    <property type="match status" value="1"/>
</dbReference>
<evidence type="ECO:0000256" key="1">
    <source>
        <dbReference type="ARBA" id="ARBA00004141"/>
    </source>
</evidence>
<dbReference type="Proteomes" id="UP000236291">
    <property type="component" value="Unassembled WGS sequence"/>
</dbReference>
<evidence type="ECO:0000256" key="6">
    <source>
        <dbReference type="ARBA" id="ARBA00022989"/>
    </source>
</evidence>
<dbReference type="InterPro" id="IPR003593">
    <property type="entry name" value="AAA+_ATPase"/>
</dbReference>
<evidence type="ECO:0000256" key="3">
    <source>
        <dbReference type="ARBA" id="ARBA00022692"/>
    </source>
</evidence>
<gene>
    <name evidence="9" type="ORF">L195_g001683</name>
</gene>
<dbReference type="InterPro" id="IPR017871">
    <property type="entry name" value="ABC_transporter-like_CS"/>
</dbReference>
<evidence type="ECO:0000256" key="4">
    <source>
        <dbReference type="ARBA" id="ARBA00022741"/>
    </source>
</evidence>
<name>A0A2K3NQC0_TRIPR</name>
<keyword evidence="7" id="KW-0472">Membrane</keyword>
<feature type="non-terminal residue" evidence="9">
    <location>
        <position position="251"/>
    </location>
</feature>
<organism evidence="9 10">
    <name type="scientific">Trifolium pratense</name>
    <name type="common">Red clover</name>
    <dbReference type="NCBI Taxonomy" id="57577"/>
    <lineage>
        <taxon>Eukaryota</taxon>
        <taxon>Viridiplantae</taxon>
        <taxon>Streptophyta</taxon>
        <taxon>Embryophyta</taxon>
        <taxon>Tracheophyta</taxon>
        <taxon>Spermatophyta</taxon>
        <taxon>Magnoliopsida</taxon>
        <taxon>eudicotyledons</taxon>
        <taxon>Gunneridae</taxon>
        <taxon>Pentapetalae</taxon>
        <taxon>rosids</taxon>
        <taxon>fabids</taxon>
        <taxon>Fabales</taxon>
        <taxon>Fabaceae</taxon>
        <taxon>Papilionoideae</taxon>
        <taxon>50 kb inversion clade</taxon>
        <taxon>NPAAA clade</taxon>
        <taxon>Hologalegina</taxon>
        <taxon>IRL clade</taxon>
        <taxon>Trifolieae</taxon>
        <taxon>Trifolium</taxon>
    </lineage>
</organism>
<dbReference type="InterPro" id="IPR027417">
    <property type="entry name" value="P-loop_NTPase"/>
</dbReference>
<feature type="domain" description="ABC transporter" evidence="8">
    <location>
        <begin position="26"/>
        <end position="251"/>
    </location>
</feature>
<sequence length="251" mass="27542">MDSHKPGTTTNGNQLRPQKSIPGYGLEFTNLSYSIIKKLKKDGVWINKEAYLLHDISGQAVKGEIMAIMGPSGAGKSTFLDALAGRIAKGSLQGSVRIDGKPVTTSYMKMVSSYVMQDDQLFPMLTVFETFMFAAEVRLPPSISRDEKKKRVHELLDKLGLQSATHTYIGDEGRRGVSGGERRRVSIGIEIIHKPSLLFLDEPTSGLDSTSAYSVVEKIKDIAQGGSIVLMTIHQPSFRIQMLLDKITVLA</sequence>
<evidence type="ECO:0000313" key="9">
    <source>
        <dbReference type="EMBL" id="PNY05240.1"/>
    </source>
</evidence>
<dbReference type="InterPro" id="IPR050352">
    <property type="entry name" value="ABCG_transporters"/>
</dbReference>
<keyword evidence="5" id="KW-0067">ATP-binding</keyword>
<keyword evidence="2" id="KW-0813">Transport</keyword>